<dbReference type="GO" id="GO:0005524">
    <property type="term" value="F:ATP binding"/>
    <property type="evidence" value="ECO:0007669"/>
    <property type="project" value="UniProtKB-KW"/>
</dbReference>
<dbReference type="Gene3D" id="3.40.50.300">
    <property type="entry name" value="P-loop containing nucleotide triphosphate hydrolases"/>
    <property type="match status" value="1"/>
</dbReference>
<evidence type="ECO:0000259" key="4">
    <source>
        <dbReference type="PROSITE" id="PS50893"/>
    </source>
</evidence>
<evidence type="ECO:0000256" key="1">
    <source>
        <dbReference type="ARBA" id="ARBA00005417"/>
    </source>
</evidence>
<protein>
    <submittedName>
        <fullName evidence="5">ABC transporter ATP-binding protein</fullName>
    </submittedName>
</protein>
<dbReference type="BioCyc" id="SCEL448385:SCE_RS42705-MONOMER"/>
<feature type="region of interest" description="Disordered" evidence="3">
    <location>
        <begin position="1"/>
        <end position="28"/>
    </location>
</feature>
<dbReference type="PROSITE" id="PS50893">
    <property type="entry name" value="ABC_TRANSPORTER_2"/>
    <property type="match status" value="1"/>
</dbReference>
<dbReference type="HOGENOM" id="CLU_816123_0_0_7"/>
<evidence type="ECO:0000256" key="3">
    <source>
        <dbReference type="SAM" id="MobiDB-lite"/>
    </source>
</evidence>
<dbReference type="SUPFAM" id="SSF52540">
    <property type="entry name" value="P-loop containing nucleoside triphosphate hydrolases"/>
    <property type="match status" value="1"/>
</dbReference>
<feature type="domain" description="ABC transporter" evidence="4">
    <location>
        <begin position="34"/>
        <end position="286"/>
    </location>
</feature>
<reference evidence="5 6" key="1">
    <citation type="journal article" date="2007" name="Nat. Biotechnol.">
        <title>Complete genome sequence of the myxobacterium Sorangium cellulosum.</title>
        <authorList>
            <person name="Schneiker S."/>
            <person name="Perlova O."/>
            <person name="Kaiser O."/>
            <person name="Gerth K."/>
            <person name="Alici A."/>
            <person name="Altmeyer M.O."/>
            <person name="Bartels D."/>
            <person name="Bekel T."/>
            <person name="Beyer S."/>
            <person name="Bode E."/>
            <person name="Bode H.B."/>
            <person name="Bolten C.J."/>
            <person name="Choudhuri J.V."/>
            <person name="Doss S."/>
            <person name="Elnakady Y.A."/>
            <person name="Frank B."/>
            <person name="Gaigalat L."/>
            <person name="Goesmann A."/>
            <person name="Groeger C."/>
            <person name="Gross F."/>
            <person name="Jelsbak L."/>
            <person name="Jelsbak L."/>
            <person name="Kalinowski J."/>
            <person name="Kegler C."/>
            <person name="Knauber T."/>
            <person name="Konietzny S."/>
            <person name="Kopp M."/>
            <person name="Krause L."/>
            <person name="Krug D."/>
            <person name="Linke B."/>
            <person name="Mahmud T."/>
            <person name="Martinez-Arias R."/>
            <person name="McHardy A.C."/>
            <person name="Merai M."/>
            <person name="Meyer F."/>
            <person name="Mormann S."/>
            <person name="Munoz-Dorado J."/>
            <person name="Perez J."/>
            <person name="Pradella S."/>
            <person name="Rachid S."/>
            <person name="Raddatz G."/>
            <person name="Rosenau F."/>
            <person name="Rueckert C."/>
            <person name="Sasse F."/>
            <person name="Scharfe M."/>
            <person name="Schuster S.C."/>
            <person name="Suen G."/>
            <person name="Treuner-Lange A."/>
            <person name="Velicer G.J."/>
            <person name="Vorholter F.-J."/>
            <person name="Weissman K.J."/>
            <person name="Welch R.D."/>
            <person name="Wenzel S.C."/>
            <person name="Whitworth D.E."/>
            <person name="Wilhelm S."/>
            <person name="Wittmann C."/>
            <person name="Bloecker H."/>
            <person name="Puehler A."/>
            <person name="Mueller R."/>
        </authorList>
    </citation>
    <scope>NUCLEOTIDE SEQUENCE [LARGE SCALE GENOMIC DNA]</scope>
    <source>
        <strain evidence="6">So ce56</strain>
    </source>
</reference>
<keyword evidence="6" id="KW-1185">Reference proteome</keyword>
<keyword evidence="5" id="KW-0547">Nucleotide-binding</keyword>
<dbReference type="GO" id="GO:0016887">
    <property type="term" value="F:ATP hydrolysis activity"/>
    <property type="evidence" value="ECO:0007669"/>
    <property type="project" value="InterPro"/>
</dbReference>
<dbReference type="eggNOG" id="COG1131">
    <property type="taxonomic scope" value="Bacteria"/>
</dbReference>
<sequence length="340" mass="34171">MEQLEPASPRTAEPASPRTAEPAEQAAPAAPPLLHARAARIAVDDVVAIDALTAATRGDRVLCAGDAGALFAAITGVPFSALRRPARAGAADDAGDAAPGEARVVAGRLEVAGRDVARSAHRAASGAAPLDPPLPLAWTADAYVGWGARLAGASPRAAAEMVAPALARVGLAASRKRALSALALPERRALVLAQAIVTAPAVLIAEDPLVGLDGAAAAFVLAALAGATEGRRALLTAARLDVEGPRGALVRGATDVLVLAGGELAFSGTFAEIAAGSRLYAVTVRTNAELLREELAARGIALRGGPVRFAAALPEGATTRDVVLAATRCRAAIVELTPLF</sequence>
<keyword evidence="2" id="KW-0813">Transport</keyword>
<comment type="similarity">
    <text evidence="1">Belongs to the ABC transporter superfamily.</text>
</comment>
<dbReference type="AlphaFoldDB" id="A9FT92"/>
<dbReference type="Proteomes" id="UP000002139">
    <property type="component" value="Chromosome"/>
</dbReference>
<dbReference type="InterPro" id="IPR003439">
    <property type="entry name" value="ABC_transporter-like_ATP-bd"/>
</dbReference>
<dbReference type="InterPro" id="IPR027417">
    <property type="entry name" value="P-loop_NTPase"/>
</dbReference>
<gene>
    <name evidence="5" type="ordered locus">sce8335</name>
</gene>
<dbReference type="PANTHER" id="PTHR43335">
    <property type="entry name" value="ABC TRANSPORTER, ATP-BINDING PROTEIN"/>
    <property type="match status" value="1"/>
</dbReference>
<proteinExistence type="inferred from homology"/>
<name>A9FT92_SORC5</name>
<dbReference type="STRING" id="448385.sce8335"/>
<dbReference type="EMBL" id="AM746676">
    <property type="protein sequence ID" value="CAN98505.1"/>
    <property type="molecule type" value="Genomic_DNA"/>
</dbReference>
<accession>A9FT92</accession>
<dbReference type="PANTHER" id="PTHR43335:SF2">
    <property type="entry name" value="ABC TRANSPORTER, ATP-BINDING PROTEIN"/>
    <property type="match status" value="1"/>
</dbReference>
<keyword evidence="5" id="KW-0067">ATP-binding</keyword>
<organism evidence="5 6">
    <name type="scientific">Sorangium cellulosum (strain So ce56)</name>
    <name type="common">Polyangium cellulosum (strain So ce56)</name>
    <dbReference type="NCBI Taxonomy" id="448385"/>
    <lineage>
        <taxon>Bacteria</taxon>
        <taxon>Pseudomonadati</taxon>
        <taxon>Myxococcota</taxon>
        <taxon>Polyangia</taxon>
        <taxon>Polyangiales</taxon>
        <taxon>Polyangiaceae</taxon>
        <taxon>Sorangium</taxon>
    </lineage>
</organism>
<evidence type="ECO:0000256" key="2">
    <source>
        <dbReference type="ARBA" id="ARBA00022448"/>
    </source>
</evidence>
<dbReference type="KEGG" id="scl:sce8335"/>
<dbReference type="RefSeq" id="WP_012240944.1">
    <property type="nucleotide sequence ID" value="NC_010162.1"/>
</dbReference>
<evidence type="ECO:0000313" key="6">
    <source>
        <dbReference type="Proteomes" id="UP000002139"/>
    </source>
</evidence>
<evidence type="ECO:0000313" key="5">
    <source>
        <dbReference type="EMBL" id="CAN98505.1"/>
    </source>
</evidence>